<dbReference type="PANTHER" id="PTHR23249:SF15">
    <property type="entry name" value="TRAFFICKING PROTEIN PARTICLE COMPLEX SUBUNIT 4"/>
    <property type="match status" value="1"/>
</dbReference>
<keyword evidence="10" id="KW-1185">Reference proteome</keyword>
<organism evidence="11">
    <name type="scientific">Thrips palmi</name>
    <name type="common">Melon thrips</name>
    <dbReference type="NCBI Taxonomy" id="161013"/>
    <lineage>
        <taxon>Eukaryota</taxon>
        <taxon>Metazoa</taxon>
        <taxon>Ecdysozoa</taxon>
        <taxon>Arthropoda</taxon>
        <taxon>Hexapoda</taxon>
        <taxon>Insecta</taxon>
        <taxon>Pterygota</taxon>
        <taxon>Neoptera</taxon>
        <taxon>Paraneoptera</taxon>
        <taxon>Thysanoptera</taxon>
        <taxon>Terebrantia</taxon>
        <taxon>Thripoidea</taxon>
        <taxon>Thripidae</taxon>
        <taxon>Thrips</taxon>
    </lineage>
</organism>
<dbReference type="GO" id="GO:0030008">
    <property type="term" value="C:TRAPP complex"/>
    <property type="evidence" value="ECO:0007669"/>
    <property type="project" value="UniProtKB-UniRule"/>
</dbReference>
<dbReference type="CTD" id="34197"/>
<dbReference type="GO" id="GO:0005783">
    <property type="term" value="C:endoplasmic reticulum"/>
    <property type="evidence" value="ECO:0007669"/>
    <property type="project" value="UniProtKB-SubCell"/>
</dbReference>
<evidence type="ECO:0000256" key="4">
    <source>
        <dbReference type="ARBA" id="ARBA00022892"/>
    </source>
</evidence>
<dbReference type="Gene3D" id="3.30.450.70">
    <property type="match status" value="1"/>
</dbReference>
<keyword evidence="4 9" id="KW-0931">ER-Golgi transport</keyword>
<dbReference type="GO" id="GO:0005794">
    <property type="term" value="C:Golgi apparatus"/>
    <property type="evidence" value="ECO:0007669"/>
    <property type="project" value="UniProtKB-SubCell"/>
</dbReference>
<comment type="subcellular location">
    <subcellularLocation>
        <location evidence="9">Endoplasmic reticulum</location>
    </subcellularLocation>
    <subcellularLocation>
        <location evidence="9">Golgi apparatus</location>
        <location evidence="9">cis-Golgi network</location>
    </subcellularLocation>
    <subcellularLocation>
        <location evidence="1">Golgi apparatus</location>
    </subcellularLocation>
</comment>
<gene>
    <name evidence="11" type="primary">LOC117646014</name>
</gene>
<comment type="similarity">
    <text evidence="6">Belongs to the TRAPP small subunits family. TRAPPC4 subfamily.</text>
</comment>
<dbReference type="KEGG" id="tpal:117646014"/>
<keyword evidence="3 9" id="KW-0256">Endoplasmic reticulum</keyword>
<evidence type="ECO:0000256" key="5">
    <source>
        <dbReference type="ARBA" id="ARBA00023034"/>
    </source>
</evidence>
<dbReference type="InterPro" id="IPR007233">
    <property type="entry name" value="TRAPPC"/>
</dbReference>
<dbReference type="Proteomes" id="UP000515158">
    <property type="component" value="Unplaced"/>
</dbReference>
<dbReference type="AlphaFoldDB" id="A0A6P8ZNK7"/>
<dbReference type="OrthoDB" id="246406at2759"/>
<dbReference type="SUPFAM" id="SSF64356">
    <property type="entry name" value="SNARE-like"/>
    <property type="match status" value="1"/>
</dbReference>
<dbReference type="Gene3D" id="2.30.42.40">
    <property type="match status" value="1"/>
</dbReference>
<evidence type="ECO:0000256" key="7">
    <source>
        <dbReference type="ARBA" id="ARBA00046052"/>
    </source>
</evidence>
<dbReference type="GO" id="GO:0006888">
    <property type="term" value="P:endoplasmic reticulum to Golgi vesicle-mediated transport"/>
    <property type="evidence" value="ECO:0007669"/>
    <property type="project" value="UniProtKB-UniRule"/>
</dbReference>
<keyword evidence="5 9" id="KW-0333">Golgi apparatus</keyword>
<comment type="subunit">
    <text evidence="9">Part of the multisubunit transport protein particle (TRAPP) complex.</text>
</comment>
<accession>A0A6P8ZNK7</accession>
<comment type="function">
    <text evidence="7">Core component of the TRAPP complexes which has a function of guanine nucleotide exchange factor activity for Rab1 GTPase. Plays a role in vesicular transport from endoplasmic reticulum to Golgi and autophagy. May play a role in dendrite postsynaptic membrane trafficking.</text>
</comment>
<protein>
    <recommendedName>
        <fullName evidence="9">Trafficking protein particle complex subunit</fullName>
    </recommendedName>
</protein>
<evidence type="ECO:0000256" key="9">
    <source>
        <dbReference type="RuleBase" id="RU366065"/>
    </source>
</evidence>
<evidence type="ECO:0000256" key="2">
    <source>
        <dbReference type="ARBA" id="ARBA00022448"/>
    </source>
</evidence>
<dbReference type="Pfam" id="PF04099">
    <property type="entry name" value="Sybindin"/>
    <property type="match status" value="1"/>
</dbReference>
<dbReference type="SMART" id="SM01399">
    <property type="entry name" value="Sybindin"/>
    <property type="match status" value="1"/>
</dbReference>
<dbReference type="PANTHER" id="PTHR23249">
    <property type="entry name" value="TRAFFICKING PROTEIN PARTICLE COMPLEX SUBUNIT"/>
    <property type="match status" value="1"/>
</dbReference>
<evidence type="ECO:0000256" key="8">
    <source>
        <dbReference type="ARBA" id="ARBA00046941"/>
    </source>
</evidence>
<evidence type="ECO:0000313" key="10">
    <source>
        <dbReference type="Proteomes" id="UP000515158"/>
    </source>
</evidence>
<proteinExistence type="inferred from homology"/>
<evidence type="ECO:0000256" key="6">
    <source>
        <dbReference type="ARBA" id="ARBA00038179"/>
    </source>
</evidence>
<name>A0A6P8ZNK7_THRPL</name>
<comment type="subunit">
    <text evidence="8">Component of the multisubunit TRAPP (transport protein particle) complex, which includes at least TRAPPC2, TRAPPC2L, TRAPPC3, TRAPPC3L, TRAPPC4, TRAPPC5, TRAPPC8, TRAPPC9, TRAPPC10, TRAPPC11 and TRAPPC12. Interacts with SDC2.</text>
</comment>
<evidence type="ECO:0000256" key="1">
    <source>
        <dbReference type="ARBA" id="ARBA00004555"/>
    </source>
</evidence>
<dbReference type="InParanoid" id="A0A6P8ZNK7"/>
<dbReference type="GeneID" id="117646014"/>
<dbReference type="CDD" id="cd14856">
    <property type="entry name" value="TRAPPC4_synbindin"/>
    <property type="match status" value="1"/>
</dbReference>
<dbReference type="InterPro" id="IPR011012">
    <property type="entry name" value="Longin-like_dom_sf"/>
</dbReference>
<dbReference type="FunFam" id="3.30.450.70:FF:000009">
    <property type="entry name" value="Trafficking protein particle complex 4"/>
    <property type="match status" value="1"/>
</dbReference>
<dbReference type="FunCoup" id="A0A6P8ZNK7">
    <property type="interactions" value="373"/>
</dbReference>
<reference evidence="11" key="1">
    <citation type="submission" date="2025-08" db="UniProtKB">
        <authorList>
            <consortium name="RefSeq"/>
        </authorList>
    </citation>
    <scope>IDENTIFICATION</scope>
    <source>
        <tissue evidence="11">Total insect</tissue>
    </source>
</reference>
<keyword evidence="2 9" id="KW-0813">Transport</keyword>
<evidence type="ECO:0000313" key="11">
    <source>
        <dbReference type="RefSeq" id="XP_034242524.1"/>
    </source>
</evidence>
<dbReference type="RefSeq" id="XP_034242524.1">
    <property type="nucleotide sequence ID" value="XM_034386633.1"/>
</dbReference>
<evidence type="ECO:0000256" key="3">
    <source>
        <dbReference type="ARBA" id="ARBA00022824"/>
    </source>
</evidence>
<sequence length="220" mass="25017">MVIYSVYIVSKSGGLIFNYDHNIPKIETEKTYSFPLEHKLVYQNKQVVVAFGQRNGVNVGHLLLAVNGFPVNGRTIEEDKNPRDVFEVLENPENYPINLKFGRSKMSTNEKIFLASMFYPLFAIASQLSPQPRTSGIQILEADTFHLHCFQTLTGVKFMLIVEPSQTGADLLLHRIYELYADYALKNPFYSLEMPIRCDLFESNLQNLLDQSEKAGISSV</sequence>